<feature type="transmembrane region" description="Helical" evidence="5">
    <location>
        <begin position="372"/>
        <end position="400"/>
    </location>
</feature>
<evidence type="ECO:0000256" key="4">
    <source>
        <dbReference type="ARBA" id="ARBA00023136"/>
    </source>
</evidence>
<dbReference type="PATRIC" id="fig|273678.4.peg.2094"/>
<feature type="transmembrane region" description="Helical" evidence="5">
    <location>
        <begin position="27"/>
        <end position="48"/>
    </location>
</feature>
<dbReference type="PROSITE" id="PS00216">
    <property type="entry name" value="SUGAR_TRANSPORT_1"/>
    <property type="match status" value="1"/>
</dbReference>
<dbReference type="InterPro" id="IPR020846">
    <property type="entry name" value="MFS_dom"/>
</dbReference>
<dbReference type="PANTHER" id="PTHR23528">
    <property type="match status" value="1"/>
</dbReference>
<gene>
    <name evidence="7" type="primary">mdtL_2</name>
    <name evidence="7" type="ORF">RS84_02091</name>
</gene>
<feature type="transmembrane region" description="Helical" evidence="5">
    <location>
        <begin position="185"/>
        <end position="205"/>
    </location>
</feature>
<dbReference type="PANTHER" id="PTHR23528:SF1">
    <property type="entry name" value="MAJOR FACILITATOR SUPERFAMILY (MFS) PROFILE DOMAIN-CONTAINING PROTEIN"/>
    <property type="match status" value="1"/>
</dbReference>
<evidence type="ECO:0000256" key="1">
    <source>
        <dbReference type="ARBA" id="ARBA00004651"/>
    </source>
</evidence>
<comment type="subcellular location">
    <subcellularLocation>
        <location evidence="1">Cell membrane</location>
        <topology evidence="1">Multi-pass membrane protein</topology>
    </subcellularLocation>
</comment>
<feature type="transmembrane region" description="Helical" evidence="5">
    <location>
        <begin position="125"/>
        <end position="147"/>
    </location>
</feature>
<dbReference type="GO" id="GO:0022857">
    <property type="term" value="F:transmembrane transporter activity"/>
    <property type="evidence" value="ECO:0007669"/>
    <property type="project" value="InterPro"/>
</dbReference>
<dbReference type="RefSeq" id="WP_152641800.1">
    <property type="nucleotide sequence ID" value="NZ_JYJB01000009.1"/>
</dbReference>
<feature type="transmembrane region" description="Helical" evidence="5">
    <location>
        <begin position="274"/>
        <end position="298"/>
    </location>
</feature>
<dbReference type="EMBL" id="JYJB01000009">
    <property type="protein sequence ID" value="KJL47301.1"/>
    <property type="molecule type" value="Genomic_DNA"/>
</dbReference>
<evidence type="ECO:0000256" key="3">
    <source>
        <dbReference type="ARBA" id="ARBA00022989"/>
    </source>
</evidence>
<dbReference type="OrthoDB" id="7584869at2"/>
<proteinExistence type="predicted"/>
<evidence type="ECO:0000256" key="5">
    <source>
        <dbReference type="SAM" id="Phobius"/>
    </source>
</evidence>
<feature type="transmembrane region" description="Helical" evidence="5">
    <location>
        <begin position="60"/>
        <end position="81"/>
    </location>
</feature>
<evidence type="ECO:0000313" key="8">
    <source>
        <dbReference type="Proteomes" id="UP000033900"/>
    </source>
</evidence>
<dbReference type="PROSITE" id="PS50850">
    <property type="entry name" value="MFS"/>
    <property type="match status" value="1"/>
</dbReference>
<organism evidence="7 8">
    <name type="scientific">Microbacterium hydrocarbonoxydans</name>
    <dbReference type="NCBI Taxonomy" id="273678"/>
    <lineage>
        <taxon>Bacteria</taxon>
        <taxon>Bacillati</taxon>
        <taxon>Actinomycetota</taxon>
        <taxon>Actinomycetes</taxon>
        <taxon>Micrococcales</taxon>
        <taxon>Microbacteriaceae</taxon>
        <taxon>Microbacterium</taxon>
    </lineage>
</organism>
<keyword evidence="4 5" id="KW-0472">Membrane</keyword>
<feature type="transmembrane region" description="Helical" evidence="5">
    <location>
        <begin position="159"/>
        <end position="179"/>
    </location>
</feature>
<accession>A0A0M2HKU0</accession>
<dbReference type="InterPro" id="IPR036259">
    <property type="entry name" value="MFS_trans_sf"/>
</dbReference>
<dbReference type="STRING" id="273678.RS84_02091"/>
<dbReference type="Proteomes" id="UP000033900">
    <property type="component" value="Unassembled WGS sequence"/>
</dbReference>
<feature type="domain" description="Major facilitator superfamily (MFS) profile" evidence="6">
    <location>
        <begin position="27"/>
        <end position="429"/>
    </location>
</feature>
<dbReference type="Gene3D" id="1.20.1250.20">
    <property type="entry name" value="MFS general substrate transporter like domains"/>
    <property type="match status" value="2"/>
</dbReference>
<feature type="transmembrane region" description="Helical" evidence="5">
    <location>
        <begin position="334"/>
        <end position="360"/>
    </location>
</feature>
<evidence type="ECO:0000313" key="7">
    <source>
        <dbReference type="EMBL" id="KJL47301.1"/>
    </source>
</evidence>
<sequence length="429" mass="44507">MTTPSSAPVSADIDASPQEWRNPRGGFLFFLGLAAIGTGMGQLVPAVLTLTLKADQLDPANATTILSVVVAIGAVCALVAAPLFGRLSDRLTWRTGRRRPLLILGAILFAIGAPFSYAASSTGLLIIAGIFTSLGAAAVTVACTAILADQYAPDRRGAASALVGLSLPLGALVGLFLANLVSGSLLAQFLLPAAVAVVGALLLAWRLDDRVITRDEVPVLAVRDFFGTFWVNPVRHPSFGWAWWSRLLIFFGIAAVQAYQAFYLIIALGFTREAVSGAVFLSTLVLTALALVFAPIAAKLSDRIGRRKPFVIVAAVVFAVGLVVVTFARDYPTFLIAMGIIGLGQGVYMAVDLALVSQILPDRHNIAKDMGIMGLASSLPSSIVPAVAPALLAIGASAAVPQNFPALFLTGAVAGLVGAALILPIKGTK</sequence>
<feature type="transmembrane region" description="Helical" evidence="5">
    <location>
        <begin position="310"/>
        <end position="328"/>
    </location>
</feature>
<evidence type="ECO:0000259" key="6">
    <source>
        <dbReference type="PROSITE" id="PS50850"/>
    </source>
</evidence>
<name>A0A0M2HKU0_9MICO</name>
<keyword evidence="8" id="KW-1185">Reference proteome</keyword>
<feature type="transmembrane region" description="Helical" evidence="5">
    <location>
        <begin position="247"/>
        <end position="268"/>
    </location>
</feature>
<dbReference type="InterPro" id="IPR011701">
    <property type="entry name" value="MFS"/>
</dbReference>
<comment type="caution">
    <text evidence="7">The sequence shown here is derived from an EMBL/GenBank/DDBJ whole genome shotgun (WGS) entry which is preliminary data.</text>
</comment>
<protein>
    <submittedName>
        <fullName evidence="7">Multidrug resistance protein MdtL</fullName>
    </submittedName>
</protein>
<reference evidence="7 8" key="1">
    <citation type="submission" date="2015-02" db="EMBL/GenBank/DDBJ databases">
        <title>Draft genome sequences of ten Microbacterium spp. with emphasis on heavy metal contaminated environments.</title>
        <authorList>
            <person name="Corretto E."/>
        </authorList>
    </citation>
    <scope>NUCLEOTIDE SEQUENCE [LARGE SCALE GENOMIC DNA]</scope>
    <source>
        <strain evidence="7 8">SA35</strain>
    </source>
</reference>
<dbReference type="Pfam" id="PF07690">
    <property type="entry name" value="MFS_1"/>
    <property type="match status" value="1"/>
</dbReference>
<keyword evidence="3 5" id="KW-1133">Transmembrane helix</keyword>
<feature type="transmembrane region" description="Helical" evidence="5">
    <location>
        <begin position="101"/>
        <end position="119"/>
    </location>
</feature>
<keyword evidence="2 5" id="KW-0812">Transmembrane</keyword>
<dbReference type="GO" id="GO:0005886">
    <property type="term" value="C:plasma membrane"/>
    <property type="evidence" value="ECO:0007669"/>
    <property type="project" value="UniProtKB-SubCell"/>
</dbReference>
<feature type="transmembrane region" description="Helical" evidence="5">
    <location>
        <begin position="406"/>
        <end position="425"/>
    </location>
</feature>
<dbReference type="InterPro" id="IPR005829">
    <property type="entry name" value="Sugar_transporter_CS"/>
</dbReference>
<dbReference type="AlphaFoldDB" id="A0A0M2HKU0"/>
<evidence type="ECO:0000256" key="2">
    <source>
        <dbReference type="ARBA" id="ARBA00022692"/>
    </source>
</evidence>
<dbReference type="SUPFAM" id="SSF103473">
    <property type="entry name" value="MFS general substrate transporter"/>
    <property type="match status" value="1"/>
</dbReference>